<dbReference type="InterPro" id="IPR018946">
    <property type="entry name" value="PhoD-like_MPP"/>
</dbReference>
<evidence type="ECO:0000313" key="5">
    <source>
        <dbReference type="Proteomes" id="UP001374893"/>
    </source>
</evidence>
<feature type="compositionally biased region" description="Basic and acidic residues" evidence="1">
    <location>
        <begin position="1323"/>
        <end position="1333"/>
    </location>
</feature>
<dbReference type="Pfam" id="PF09423">
    <property type="entry name" value="PhoD"/>
    <property type="match status" value="1"/>
</dbReference>
<evidence type="ECO:0000313" key="4">
    <source>
        <dbReference type="EMBL" id="BCX48830.1"/>
    </source>
</evidence>
<dbReference type="InterPro" id="IPR052900">
    <property type="entry name" value="Phospholipid_Metab_Enz"/>
</dbReference>
<feature type="domain" description="PhoD-like phosphatase metallophosphatase" evidence="3">
    <location>
        <begin position="737"/>
        <end position="986"/>
    </location>
</feature>
<sequence length="1427" mass="154664">MRKTLLLSALGPLACVAAASPIEVVNPSGEINGGIDRQSVNNAAVPGWSSTGGNAQVINDGTDYGNGGWRLSFEDSVEMFQPTTHVIETGAAYSLRFDAAIFAGGPANGSFTPVETLVGGALRNGDFNADTSTDDSRTFAETPEWFNAAGPDQSGEATRNGPANTLPPDGTRNAVIAVGSNRFFGIDTGHTLATGEAFRATYLWRDAFNWDDLSARVQVSIFTTSDDTSTGTPDIIETVESTLSAVDSTYQTDQSVFAPVPASAAGKRLFVSFSGPLSGTGFARLDDFVFERGTTTASRTLTADLYVDDGGSRQVVATRTYDFKSPSTGAWDHYHLAVPAGELDAHAGETLGIQFRSNPTAASNFQSVDNVRLDYWGASPPDGSFSDNWDSTPDQTWAGPGYWANRLQDWEVSSGRVQCIEGGRDRLTLHRPGTSIRGNGGDFSLSVRTGLNAGSHTTTSRSGFLIGGAPNVDWRGALLVHDGLGRDFGLFIGLDGDGTLLIEDYSTGATSALAATANGAGFGSNTRLELDANYDEPSGTYLLTLEAFDAADTSLGTVSTSVPCDRVLGAFGLLNHRGGSNARYWFDDFSGTGDALHPETDRHLAIIGAMHTLSKGTLNLTAQLSPLDLASTPPVALDLWNGATWVETATTAIDNTDNYSSYTATFSIPGWDDTTDTDYRIRVNVGGTDYSWTGTVRRDPVDKNEIVIASTTCQRITDSALQNNGFDWTPIDLWQPHRQTYLHLAKHEPDVLLAHGDQIYEGQPTPVDSSNYQMDYLYKWNLWVLQVRDLTREIPTIAIPDDHDIYQGNLWGEGGASSTNQNDGGYTRPAVWVKMVERTQTSNLPDADPYNPTQPAPPVTQGIEVYFTGVTYGRLGLAVLEDRKFKTGPNNAPPALEDQFLLGDRQKDFLRAWNADWAGQDLKLVVSQTPFGNLRTHGSSGYNFNLNDRDTNGWPVHRRNETWELLRVSRMFQLAGDQHLATIAHHGIDGPRDAGISFTAPAIANFFPRCWDPIHNSGGTITTINPYLGDYFFDGNGTLPDGTTPNRTSDFPQHLGVLGAANPLQYYQQSNGITPINLHNRGAGYGITRVNKTTREFTFECWPLHVDPDEPSTGSQFADWPQTFAQTDNDGRTPTGYLPAVDTQWRKNAVVRVYDESSGLLVNAMRVRGNLYRPPVYDNGTTYRVEIAYDDEPLSETRLAQTATPPGAPVIRSFVALQPSIAAGGTATLRWDVESPSTLTIDQGIGDVIPQTVDGIGYIEVSPAGDTTYTLTLDGGPTATTVVRVFDDKATWLAIHFSPAELADPLVSGDDADADGDGVSNGDEYRFQTDPRDASSVPRLESRIVEDGGMNYVEFSSPFPLDAESCTLLVEAGDDLTTWLPLPSNRYTETSRADFPAEGTTRITLRLTTPVPESELRKFYRGRWLTP</sequence>
<dbReference type="InterPro" id="IPR038607">
    <property type="entry name" value="PhoD-like_sf"/>
</dbReference>
<dbReference type="SUPFAM" id="SSF56300">
    <property type="entry name" value="Metallo-dependent phosphatases"/>
    <property type="match status" value="1"/>
</dbReference>
<dbReference type="PANTHER" id="PTHR43606">
    <property type="entry name" value="PHOSPHATASE, PUTATIVE (AFU_ORTHOLOGUE AFUA_6G08710)-RELATED"/>
    <property type="match status" value="1"/>
</dbReference>
<reference evidence="4 5" key="1">
    <citation type="submission" date="2021-06" db="EMBL/GenBank/DDBJ databases">
        <title>Complete genome of Haloferula helveola possessing various polysaccharide degrading enzymes.</title>
        <authorList>
            <person name="Takami H."/>
            <person name="Huang C."/>
            <person name="Hamasaki K."/>
        </authorList>
    </citation>
    <scope>NUCLEOTIDE SEQUENCE [LARGE SCALE GENOMIC DNA]</scope>
    <source>
        <strain evidence="4 5">CN-1</strain>
    </source>
</reference>
<dbReference type="PANTHER" id="PTHR43606:SF2">
    <property type="entry name" value="ALKALINE PHOSPHATASE FAMILY PROTEIN (AFU_ORTHOLOGUE AFUA_5G03860)"/>
    <property type="match status" value="1"/>
</dbReference>
<name>A0ABM7RFE2_9BACT</name>
<dbReference type="Proteomes" id="UP001374893">
    <property type="component" value="Chromosome"/>
</dbReference>
<keyword evidence="2" id="KW-0732">Signal</keyword>
<evidence type="ECO:0000259" key="3">
    <source>
        <dbReference type="Pfam" id="PF09423"/>
    </source>
</evidence>
<gene>
    <name evidence="4" type="ORF">HAHE_27380</name>
</gene>
<evidence type="ECO:0000256" key="2">
    <source>
        <dbReference type="SAM" id="SignalP"/>
    </source>
</evidence>
<feature type="region of interest" description="Disordered" evidence="1">
    <location>
        <begin position="147"/>
        <end position="169"/>
    </location>
</feature>
<evidence type="ECO:0000256" key="1">
    <source>
        <dbReference type="SAM" id="MobiDB-lite"/>
    </source>
</evidence>
<organism evidence="4 5">
    <name type="scientific">Haloferula helveola</name>
    <dbReference type="NCBI Taxonomy" id="490095"/>
    <lineage>
        <taxon>Bacteria</taxon>
        <taxon>Pseudomonadati</taxon>
        <taxon>Verrucomicrobiota</taxon>
        <taxon>Verrucomicrobiia</taxon>
        <taxon>Verrucomicrobiales</taxon>
        <taxon>Verrucomicrobiaceae</taxon>
        <taxon>Haloferula</taxon>
    </lineage>
</organism>
<dbReference type="InterPro" id="IPR029052">
    <property type="entry name" value="Metallo-depent_PP-like"/>
</dbReference>
<dbReference type="Gene3D" id="3.60.21.70">
    <property type="entry name" value="PhoD-like phosphatase"/>
    <property type="match status" value="1"/>
</dbReference>
<keyword evidence="5" id="KW-1185">Reference proteome</keyword>
<protein>
    <submittedName>
        <fullName evidence="4">Cell wall associated biofilm protein</fullName>
    </submittedName>
</protein>
<accession>A0ABM7RFE2</accession>
<dbReference type="EMBL" id="AP024702">
    <property type="protein sequence ID" value="BCX48830.1"/>
    <property type="molecule type" value="Genomic_DNA"/>
</dbReference>
<feature type="signal peptide" evidence="2">
    <location>
        <begin position="1"/>
        <end position="19"/>
    </location>
</feature>
<feature type="chain" id="PRO_5045193480" evidence="2">
    <location>
        <begin position="20"/>
        <end position="1427"/>
    </location>
</feature>
<feature type="region of interest" description="Disordered" evidence="1">
    <location>
        <begin position="1307"/>
        <end position="1333"/>
    </location>
</feature>
<proteinExistence type="predicted"/>
<dbReference type="RefSeq" id="WP_338685196.1">
    <property type="nucleotide sequence ID" value="NZ_AP024702.1"/>
</dbReference>